<dbReference type="EC" id="3.4.25.1" evidence="3"/>
<feature type="active site" description="Nucleophile" evidence="12">
    <location>
        <position position="1341"/>
    </location>
</feature>
<keyword evidence="8" id="KW-0378">Hydrolase</keyword>
<comment type="catalytic activity">
    <reaction evidence="1">
        <text>Cleavage of peptide bonds with very broad specificity.</text>
        <dbReference type="EC" id="3.4.25.1"/>
    </reaction>
</comment>
<feature type="domain" description="Xrn1 helical" evidence="15">
    <location>
        <begin position="670"/>
        <end position="840"/>
    </location>
</feature>
<feature type="domain" description="Xrn1 N-terminal" evidence="14">
    <location>
        <begin position="1"/>
        <end position="333"/>
    </location>
</feature>
<dbReference type="InterPro" id="IPR016050">
    <property type="entry name" value="Proteasome_bsu_CS"/>
</dbReference>
<dbReference type="GO" id="GO:0003723">
    <property type="term" value="F:RNA binding"/>
    <property type="evidence" value="ECO:0007669"/>
    <property type="project" value="TreeGrafter"/>
</dbReference>
<feature type="compositionally biased region" description="Acidic residues" evidence="13">
    <location>
        <begin position="217"/>
        <end position="230"/>
    </location>
</feature>
<dbReference type="GO" id="GO:0000956">
    <property type="term" value="P:nuclear-transcribed mRNA catabolic process"/>
    <property type="evidence" value="ECO:0007669"/>
    <property type="project" value="TreeGrafter"/>
</dbReference>
<dbReference type="EMBL" id="HBFR01031911">
    <property type="protein sequence ID" value="CAD8895931.1"/>
    <property type="molecule type" value="Transcribed_RNA"/>
</dbReference>
<feature type="region of interest" description="Disordered" evidence="13">
    <location>
        <begin position="584"/>
        <end position="610"/>
    </location>
</feature>
<dbReference type="InterPro" id="IPR027073">
    <property type="entry name" value="5_3_exoribonuclease"/>
</dbReference>
<dbReference type="InterPro" id="IPR023333">
    <property type="entry name" value="Proteasome_suB-type"/>
</dbReference>
<evidence type="ECO:0000259" key="15">
    <source>
        <dbReference type="Pfam" id="PF17846"/>
    </source>
</evidence>
<keyword evidence="6" id="KW-0888">Threonine protease</keyword>
<feature type="region of interest" description="Disordered" evidence="13">
    <location>
        <begin position="637"/>
        <end position="660"/>
    </location>
</feature>
<dbReference type="InterPro" id="IPR029055">
    <property type="entry name" value="Ntn_hydrolases_N"/>
</dbReference>
<dbReference type="GO" id="GO:0004298">
    <property type="term" value="F:threonine-type endopeptidase activity"/>
    <property type="evidence" value="ECO:0007669"/>
    <property type="project" value="UniProtKB-KW"/>
</dbReference>
<dbReference type="Pfam" id="PF03159">
    <property type="entry name" value="XRN_N"/>
    <property type="match status" value="1"/>
</dbReference>
<name>A0A7S1FWY4_9STRA</name>
<evidence type="ECO:0000259" key="14">
    <source>
        <dbReference type="Pfam" id="PF03159"/>
    </source>
</evidence>
<protein>
    <recommendedName>
        <fullName evidence="3">proteasome endopeptidase complex</fullName>
        <ecNumber evidence="3">3.4.25.1</ecNumber>
    </recommendedName>
</protein>
<evidence type="ECO:0000256" key="7">
    <source>
        <dbReference type="ARBA" id="ARBA00022722"/>
    </source>
</evidence>
<evidence type="ECO:0000259" key="16">
    <source>
        <dbReference type="Pfam" id="PF18332"/>
    </source>
</evidence>
<evidence type="ECO:0000256" key="9">
    <source>
        <dbReference type="ARBA" id="ARBA00022839"/>
    </source>
</evidence>
<dbReference type="PANTHER" id="PTHR12341:SF7">
    <property type="entry name" value="5'-3' EXORIBONUCLEASE 1"/>
    <property type="match status" value="1"/>
</dbReference>
<evidence type="ECO:0000256" key="1">
    <source>
        <dbReference type="ARBA" id="ARBA00001198"/>
    </source>
</evidence>
<organism evidence="17">
    <name type="scientific">Corethron hystrix</name>
    <dbReference type="NCBI Taxonomy" id="216773"/>
    <lineage>
        <taxon>Eukaryota</taxon>
        <taxon>Sar</taxon>
        <taxon>Stramenopiles</taxon>
        <taxon>Ochrophyta</taxon>
        <taxon>Bacillariophyta</taxon>
        <taxon>Coscinodiscophyceae</taxon>
        <taxon>Corethrophycidae</taxon>
        <taxon>Corethrales</taxon>
        <taxon>Corethraceae</taxon>
        <taxon>Corethron</taxon>
    </lineage>
</organism>
<evidence type="ECO:0000256" key="13">
    <source>
        <dbReference type="SAM" id="MobiDB-lite"/>
    </source>
</evidence>
<keyword evidence="7" id="KW-0540">Nuclease</keyword>
<proteinExistence type="inferred from homology"/>
<evidence type="ECO:0000256" key="11">
    <source>
        <dbReference type="ARBA" id="ARBA00038299"/>
    </source>
</evidence>
<evidence type="ECO:0000256" key="4">
    <source>
        <dbReference type="ARBA" id="ARBA00022490"/>
    </source>
</evidence>
<dbReference type="Gene3D" id="3.40.50.12390">
    <property type="match status" value="2"/>
</dbReference>
<accession>A0A7S1FWY4</accession>
<feature type="region of interest" description="Disordered" evidence="13">
    <location>
        <begin position="203"/>
        <end position="240"/>
    </location>
</feature>
<dbReference type="GO" id="GO:0004534">
    <property type="term" value="F:5'-3' RNA exonuclease activity"/>
    <property type="evidence" value="ECO:0007669"/>
    <property type="project" value="TreeGrafter"/>
</dbReference>
<comment type="similarity">
    <text evidence="11">Belongs to the 5'-3' exonuclease family.</text>
</comment>
<dbReference type="GO" id="GO:0005839">
    <property type="term" value="C:proteasome core complex"/>
    <property type="evidence" value="ECO:0007669"/>
    <property type="project" value="InterPro"/>
</dbReference>
<keyword evidence="9" id="KW-0269">Exonuclease</keyword>
<evidence type="ECO:0000313" key="17">
    <source>
        <dbReference type="EMBL" id="CAD8895931.1"/>
    </source>
</evidence>
<dbReference type="InterPro" id="IPR001353">
    <property type="entry name" value="Proteasome_sua/b"/>
</dbReference>
<dbReference type="Pfam" id="PF18332">
    <property type="entry name" value="XRN1_D1"/>
    <property type="match status" value="1"/>
</dbReference>
<evidence type="ECO:0000256" key="5">
    <source>
        <dbReference type="ARBA" id="ARBA00022670"/>
    </source>
</evidence>
<keyword evidence="5" id="KW-0645">Protease</keyword>
<dbReference type="Pfam" id="PF17846">
    <property type="entry name" value="XRN_M"/>
    <property type="match status" value="2"/>
</dbReference>
<dbReference type="InterPro" id="IPR004859">
    <property type="entry name" value="Xrn1_N"/>
</dbReference>
<comment type="subcellular location">
    <subcellularLocation>
        <location evidence="2">Nucleus</location>
    </subcellularLocation>
</comment>
<dbReference type="InterPro" id="IPR047007">
    <property type="entry name" value="XRN1_D1_sf"/>
</dbReference>
<evidence type="ECO:0000256" key="10">
    <source>
        <dbReference type="ARBA" id="ARBA00022942"/>
    </source>
</evidence>
<dbReference type="GO" id="GO:0051603">
    <property type="term" value="P:proteolysis involved in protein catabolic process"/>
    <property type="evidence" value="ECO:0007669"/>
    <property type="project" value="InterPro"/>
</dbReference>
<gene>
    <name evidence="17" type="ORF">CHYS00102_LOCUS23145</name>
</gene>
<dbReference type="Gene3D" id="3.60.20.10">
    <property type="entry name" value="Glutamine Phosphoribosylpyrophosphate, subunit 1, domain 1"/>
    <property type="match status" value="1"/>
</dbReference>
<dbReference type="PANTHER" id="PTHR12341">
    <property type="entry name" value="5'-&gt;3' EXORIBONUCLEASE"/>
    <property type="match status" value="1"/>
</dbReference>
<dbReference type="InterPro" id="IPR000243">
    <property type="entry name" value="Pept_T1A_subB"/>
</dbReference>
<dbReference type="InterPro" id="IPR040992">
    <property type="entry name" value="XRN1_D1"/>
</dbReference>
<feature type="domain" description="Xrn1 helical" evidence="15">
    <location>
        <begin position="414"/>
        <end position="537"/>
    </location>
</feature>
<evidence type="ECO:0000256" key="12">
    <source>
        <dbReference type="PIRSR" id="PIRSR600243-1"/>
    </source>
</evidence>
<dbReference type="Pfam" id="PF00227">
    <property type="entry name" value="Proteasome"/>
    <property type="match status" value="1"/>
</dbReference>
<dbReference type="Gene3D" id="2.170.260.40">
    <property type="match status" value="1"/>
</dbReference>
<reference evidence="17" key="1">
    <citation type="submission" date="2021-01" db="EMBL/GenBank/DDBJ databases">
        <authorList>
            <person name="Corre E."/>
            <person name="Pelletier E."/>
            <person name="Niang G."/>
            <person name="Scheremetjew M."/>
            <person name="Finn R."/>
            <person name="Kale V."/>
            <person name="Holt S."/>
            <person name="Cochrane G."/>
            <person name="Meng A."/>
            <person name="Brown T."/>
            <person name="Cohen L."/>
        </authorList>
    </citation>
    <scope>NUCLEOTIDE SEQUENCE</scope>
    <source>
        <strain evidence="17">308</strain>
    </source>
</reference>
<dbReference type="PROSITE" id="PS00854">
    <property type="entry name" value="PROTEASOME_BETA_1"/>
    <property type="match status" value="1"/>
</dbReference>
<dbReference type="SUPFAM" id="SSF56235">
    <property type="entry name" value="N-terminal nucleophile aminohydrolases (Ntn hydrolases)"/>
    <property type="match status" value="1"/>
</dbReference>
<sequence>MGIPKFYRWISERYPKINQRIGSGSPPDGYGLCYPGTDIALSEYNDADGSVSVFGVSDVSPIVPNVGDDDSDNTDKFLPPLSAMRPPASPPPYLPTFDRLYLDMNGILHGCSHANVDRDLDVAVNIGGGATTSEKTEAIIMQNIVYYVDRIVSTVRPREVLYLAVDGVAPRAKLNQQRSRRFRARKDYLDALEKERRGRRNLGGDVDDFASVKEMESGGDGDDHDATDDDGTFHSNAITPGTPFMDRVSEHLIRYIRQNIRDNPNWRDLTVYFSGSDVPGEGEHKIMSFIRNARKAEENYDPNKTHCIHGQDGDLLLLALATHEPNFCLLREEVLFNVDYAAKRGLIEMPAVEDYVLRSQFELLHVNVLRDYLELDLIGKDRTIRRDSNKDKKEQNEPDRLAPESHEQECALCLERTIDDFVFMTFFIGNDFLPHLSSLDIENKAFDHLFQTYRVQKETWITTTDANSIGEPYLTRSGKILCGRRLESFLQAIAGKNEIKHFNNRSIKDVKAAKVRRMLDKKLGWKTNDAYLPSPALLAKMEATHRKEYQEMLRNLGEELVRDAVERHGFQPVLAGTLKVGGDRGEDTKCGKGSATTDGGRRADTVDSGASGGMEGAGILEKIAMYLFPINDTNGGGDDKRNKLHSSTPGPSTMKGEDEVEHLLPDVDEGDYKGRYYYDKLKFTPLDIEKHRALRKAYLEGLVWNLEYYYGGCVSWSWYYPYHYGPMLSDIIEIDDLLSEIKFDMGEPLRPFEQLLGCMPPSSAYLLPKPYRKLMTSENSPIKHFYPKDFKVDMNGKRNPWEGVAVLPFIDIDDLVSAVKTAVPEEALTVEEQKRNRVGQIGLALTWDENEETDLPPLPYSTPGFGPLTKCSSRCVPFDNYRIDGRDRGHFCPEILPGTPMPHPHFSTLSCLEISTITRKSINVFGNKSRYSTRVITATKAKSYNLPPASLIAPQFIGTFVHINYPYLQEALVTAVSDSESIMAINLGICDHSHLPDYTTKIWTLEESLAWAAESEAVHQRLSGGEGVPGTGGYLVAHSYVMLKVRPLQRIETLENGAFVKVFSREEMDVPLMAAMVSPIFEDPRLQSATHIAIEMDMNSNISSFDPSMFESVENVALKVNDPHLLKTAAVGPPLTCDNATAIGCNVQPLSRMISPTPLMQPSKLHKRQRQFFASNPFREYHTLLISSSGRQTVHPMMTKKYVSETLAMRTPNRRSHRQNHSCQIVHNFIGGKQSRCCSRHGLFRAAATAIVLAGGGLWRDTCAADWSGRNCNRATVLRRNFFGSTMPGRQHFFWPRFHGSDDDGGEYLDYPVRLEGENSVPNAPVDDATSAPPLKFAHGTTTLAFIFKGGIIVAVDSRASIGQFIGSKTTQKVLPVSSHILGTMAGGAGDCSFWIRQLQSVVRTHEMNNDGRKMMVARASRILSNTLYETRSIGLSVGTMIIGYDSRGPNIYYVNNMGARIRGDIFAVGSGSTYALGILDMAEKRYEMTEEEAVNLGIRAIRHATFRDAYSGGFIGVYLVTKEGWKKIFSEDLGLSPETFPNSDRNNRENTALQ</sequence>
<dbReference type="GO" id="GO:0005634">
    <property type="term" value="C:nucleus"/>
    <property type="evidence" value="ECO:0007669"/>
    <property type="project" value="UniProtKB-SubCell"/>
</dbReference>
<dbReference type="Gene3D" id="1.25.40.1050">
    <property type="match status" value="1"/>
</dbReference>
<evidence type="ECO:0000256" key="3">
    <source>
        <dbReference type="ARBA" id="ARBA00012039"/>
    </source>
</evidence>
<dbReference type="PRINTS" id="PR00141">
    <property type="entry name" value="PROTEASOME"/>
</dbReference>
<evidence type="ECO:0000256" key="6">
    <source>
        <dbReference type="ARBA" id="ARBA00022698"/>
    </source>
</evidence>
<dbReference type="CDD" id="cd18673">
    <property type="entry name" value="PIN_XRN1-2-like"/>
    <property type="match status" value="1"/>
</dbReference>
<keyword evidence="4" id="KW-0963">Cytoplasm</keyword>
<dbReference type="CDD" id="cd03761">
    <property type="entry name" value="proteasome_beta_type_5"/>
    <property type="match status" value="1"/>
</dbReference>
<dbReference type="InterPro" id="IPR041412">
    <property type="entry name" value="Xrn1_helical"/>
</dbReference>
<dbReference type="PROSITE" id="PS51476">
    <property type="entry name" value="PROTEASOME_BETA_2"/>
    <property type="match status" value="1"/>
</dbReference>
<evidence type="ECO:0000256" key="8">
    <source>
        <dbReference type="ARBA" id="ARBA00022801"/>
    </source>
</evidence>
<evidence type="ECO:0000256" key="2">
    <source>
        <dbReference type="ARBA" id="ARBA00004123"/>
    </source>
</evidence>
<feature type="domain" description="5'-3' exoribonuclease 1 D1" evidence="16">
    <location>
        <begin position="908"/>
        <end position="1085"/>
    </location>
</feature>
<keyword evidence="10" id="KW-0647">Proteasome</keyword>